<organism evidence="5 6">
    <name type="scientific">Desulfomicrobium orale DSM 12838</name>
    <dbReference type="NCBI Taxonomy" id="888061"/>
    <lineage>
        <taxon>Bacteria</taxon>
        <taxon>Pseudomonadati</taxon>
        <taxon>Thermodesulfobacteriota</taxon>
        <taxon>Desulfovibrionia</taxon>
        <taxon>Desulfovibrionales</taxon>
        <taxon>Desulfomicrobiaceae</taxon>
        <taxon>Desulfomicrobium</taxon>
    </lineage>
</organism>
<evidence type="ECO:0000313" key="5">
    <source>
        <dbReference type="EMBL" id="AMD92717.1"/>
    </source>
</evidence>
<dbReference type="AlphaFoldDB" id="A0A0X8JPS5"/>
<dbReference type="SMART" id="SM00487">
    <property type="entry name" value="DEXDc"/>
    <property type="match status" value="1"/>
</dbReference>
<dbReference type="STRING" id="888061.AXF15_06105"/>
<dbReference type="InterPro" id="IPR001650">
    <property type="entry name" value="Helicase_C-like"/>
</dbReference>
<dbReference type="Pfam" id="PF00270">
    <property type="entry name" value="DEAD"/>
    <property type="match status" value="1"/>
</dbReference>
<dbReference type="KEGG" id="doa:AXF15_06105"/>
<dbReference type="InterPro" id="IPR027417">
    <property type="entry name" value="P-loop_NTPase"/>
</dbReference>
<feature type="domain" description="Helicase ATP-binding" evidence="3">
    <location>
        <begin position="28"/>
        <end position="201"/>
    </location>
</feature>
<evidence type="ECO:0008006" key="7">
    <source>
        <dbReference type="Google" id="ProtNLM"/>
    </source>
</evidence>
<evidence type="ECO:0000259" key="3">
    <source>
        <dbReference type="PROSITE" id="PS51192"/>
    </source>
</evidence>
<evidence type="ECO:0000256" key="1">
    <source>
        <dbReference type="ARBA" id="ARBA00022741"/>
    </source>
</evidence>
<dbReference type="GO" id="GO:0016887">
    <property type="term" value="F:ATP hydrolysis activity"/>
    <property type="evidence" value="ECO:0007669"/>
    <property type="project" value="TreeGrafter"/>
</dbReference>
<dbReference type="GO" id="GO:0005524">
    <property type="term" value="F:ATP binding"/>
    <property type="evidence" value="ECO:0007669"/>
    <property type="project" value="UniProtKB-KW"/>
</dbReference>
<dbReference type="Proteomes" id="UP000063964">
    <property type="component" value="Chromosome"/>
</dbReference>
<dbReference type="PANTHER" id="PTHR47962">
    <property type="entry name" value="ATP-DEPENDENT HELICASE LHR-RELATED-RELATED"/>
    <property type="match status" value="1"/>
</dbReference>
<dbReference type="GO" id="GO:0003677">
    <property type="term" value="F:DNA binding"/>
    <property type="evidence" value="ECO:0007669"/>
    <property type="project" value="TreeGrafter"/>
</dbReference>
<dbReference type="InterPro" id="IPR014001">
    <property type="entry name" value="Helicase_ATP-bd"/>
</dbReference>
<dbReference type="SMART" id="SM00490">
    <property type="entry name" value="HELICc"/>
    <property type="match status" value="1"/>
</dbReference>
<dbReference type="InterPro" id="IPR011545">
    <property type="entry name" value="DEAD/DEAH_box_helicase_dom"/>
</dbReference>
<dbReference type="PROSITE" id="PS51192">
    <property type="entry name" value="HELICASE_ATP_BIND_1"/>
    <property type="match status" value="1"/>
</dbReference>
<dbReference type="PANTHER" id="PTHR47962:SF5">
    <property type="entry name" value="ATP-DEPENDENT HELICASE LHR-RELATED"/>
    <property type="match status" value="1"/>
</dbReference>
<feature type="domain" description="Helicase C-terminal" evidence="4">
    <location>
        <begin position="223"/>
        <end position="375"/>
    </location>
</feature>
<dbReference type="RefSeq" id="WP_066604740.1">
    <property type="nucleotide sequence ID" value="NZ_CP014230.1"/>
</dbReference>
<evidence type="ECO:0000313" key="6">
    <source>
        <dbReference type="Proteomes" id="UP000063964"/>
    </source>
</evidence>
<proteinExistence type="predicted"/>
<gene>
    <name evidence="5" type="ORF">AXF15_06105</name>
</gene>
<evidence type="ECO:0000259" key="4">
    <source>
        <dbReference type="PROSITE" id="PS51194"/>
    </source>
</evidence>
<reference evidence="6" key="1">
    <citation type="submission" date="2016-02" db="EMBL/GenBank/DDBJ databases">
        <authorList>
            <person name="Holder M.E."/>
            <person name="Ajami N.J."/>
            <person name="Petrosino J.F."/>
        </authorList>
    </citation>
    <scope>NUCLEOTIDE SEQUENCE [LARGE SCALE GENOMIC DNA]</scope>
    <source>
        <strain evidence="6">DSM 12838</strain>
    </source>
</reference>
<name>A0A0X8JPS5_9BACT</name>
<dbReference type="SUPFAM" id="SSF52540">
    <property type="entry name" value="P-loop containing nucleoside triphosphate hydrolases"/>
    <property type="match status" value="1"/>
</dbReference>
<dbReference type="OrthoDB" id="9815222at2"/>
<dbReference type="Gene3D" id="3.40.50.300">
    <property type="entry name" value="P-loop containing nucleotide triphosphate hydrolases"/>
    <property type="match status" value="2"/>
</dbReference>
<dbReference type="EMBL" id="CP014230">
    <property type="protein sequence ID" value="AMD92717.1"/>
    <property type="molecule type" value="Genomic_DNA"/>
</dbReference>
<dbReference type="PROSITE" id="PS51194">
    <property type="entry name" value="HELICASE_CTER"/>
    <property type="match status" value="1"/>
</dbReference>
<keyword evidence="6" id="KW-1185">Reference proteome</keyword>
<evidence type="ECO:0000256" key="2">
    <source>
        <dbReference type="ARBA" id="ARBA00022840"/>
    </source>
</evidence>
<keyword evidence="2" id="KW-0067">ATP-binding</keyword>
<protein>
    <recommendedName>
        <fullName evidence="7">DEAD/DEAH box helicase</fullName>
    </recommendedName>
</protein>
<sequence>MNINLDKAVASAFYGHFKELRDAQQAVIEPLLDGRNIVLTSGTGSGKTEAVMAPLVSKYWRDAVRDDYLFLLYIVPTKALVNDLEKRLHPPLAALNLRVGVRHSDRDDLKSGPTPHVLITTPESLDVMLFRKDPAFDSIRAVVVDEVHLLYNTQRGLQLSVLLQRLRRSLSHDLQCAALSATVGDLSHIRDFLLGAEENAELLAFSAARSIDAQIRHIENPHQLLSLVQKITEGRPTKLLIFADSRRECERLAGILQDDETLRHSVFAHYSSLSPEVRLDTERKYAVMRTAICVATSTLELGIDIGNIDAVLLWGVPSGVDSFLQRIGRANRRSNKTNVVCLVPDDSESVPLDALRFAVMLDAASKGDLPIYEPFELFGAAGQQCLSIIASDDGRFTRIADLCDLLRHKSCLQRDVVESILAELASNGFLQRHGYKNRYGADEEVHRLVDMKMIYGNFGVGSQTVDLFHGAKRLGEVPAINLLRIRGSIAVRFAGKNWRVKKVSREGIHLEACKGRTESIEFSYGGSGISSNPYITDRMWAFIHTDGAVQDQFSIALSETVGKFISSIRKSCDFPQVPFSRAAEGIRYYTFGGYIVNRAIGLFSGKPEFKADDVSLLVPSQIDWSTLPENPTEYEDIFHLLFEATVAQSIYQKQLPLELQEREYLQAWLKDTAIPRILARLRNAKAVACNTFDTGESYRFRVFRAGAVQLRRNLVTPNELR</sequence>
<keyword evidence="1" id="KW-0547">Nucleotide-binding</keyword>
<dbReference type="Pfam" id="PF00271">
    <property type="entry name" value="Helicase_C"/>
    <property type="match status" value="1"/>
</dbReference>
<dbReference type="InterPro" id="IPR052511">
    <property type="entry name" value="ATP-dep_Helicase"/>
</dbReference>
<accession>A0A0X8JPS5</accession>